<organism evidence="1 2">
    <name type="scientific">Phlebia brevispora</name>
    <dbReference type="NCBI Taxonomy" id="194682"/>
    <lineage>
        <taxon>Eukaryota</taxon>
        <taxon>Fungi</taxon>
        <taxon>Dikarya</taxon>
        <taxon>Basidiomycota</taxon>
        <taxon>Agaricomycotina</taxon>
        <taxon>Agaricomycetes</taxon>
        <taxon>Polyporales</taxon>
        <taxon>Meruliaceae</taxon>
        <taxon>Phlebia</taxon>
    </lineage>
</organism>
<accession>A0ACC1SVK2</accession>
<gene>
    <name evidence="1" type="ORF">NM688_g5420</name>
</gene>
<dbReference type="EMBL" id="JANHOG010000997">
    <property type="protein sequence ID" value="KAJ3547235.1"/>
    <property type="molecule type" value="Genomic_DNA"/>
</dbReference>
<sequence>MRRAWLRAYQSADYEQGEKGHGGVITPQRHSWMGHHHKVYKVLCVPAKFSSFLASFTLTHSLYTMGWFDSSSSQAQSYDQWNNTDVNQHDPSAVHELLAGAASYEAAKAYENHCAQNGQPPSHEEAKELLAGVSGAFVDREVETRGLNFVDKEKAKYEARRQTQQAYDQNCY</sequence>
<evidence type="ECO:0000313" key="2">
    <source>
        <dbReference type="Proteomes" id="UP001148662"/>
    </source>
</evidence>
<reference evidence="1" key="1">
    <citation type="submission" date="2022-07" db="EMBL/GenBank/DDBJ databases">
        <title>Genome Sequence of Phlebia brevispora.</title>
        <authorList>
            <person name="Buettner E."/>
        </authorList>
    </citation>
    <scope>NUCLEOTIDE SEQUENCE</scope>
    <source>
        <strain evidence="1">MPL23</strain>
    </source>
</reference>
<name>A0ACC1SVK2_9APHY</name>
<protein>
    <submittedName>
        <fullName evidence="1">Uncharacterized protein</fullName>
    </submittedName>
</protein>
<dbReference type="Proteomes" id="UP001148662">
    <property type="component" value="Unassembled WGS sequence"/>
</dbReference>
<comment type="caution">
    <text evidence="1">The sequence shown here is derived from an EMBL/GenBank/DDBJ whole genome shotgun (WGS) entry which is preliminary data.</text>
</comment>
<evidence type="ECO:0000313" key="1">
    <source>
        <dbReference type="EMBL" id="KAJ3547235.1"/>
    </source>
</evidence>
<proteinExistence type="predicted"/>
<keyword evidence="2" id="KW-1185">Reference proteome</keyword>